<proteinExistence type="predicted"/>
<dbReference type="Proteomes" id="UP000077278">
    <property type="component" value="Unassembled WGS sequence"/>
</dbReference>
<dbReference type="EMBL" id="FKDD01000006">
    <property type="protein sequence ID" value="SAC05383.1"/>
    <property type="molecule type" value="Genomic_DNA"/>
</dbReference>
<evidence type="ECO:0000313" key="1">
    <source>
        <dbReference type="EMBL" id="SAC05383.1"/>
    </source>
</evidence>
<organism evidence="1 2">
    <name type="scientific">Enterobacter roggenkampii</name>
    <dbReference type="NCBI Taxonomy" id="1812935"/>
    <lineage>
        <taxon>Bacteria</taxon>
        <taxon>Pseudomonadati</taxon>
        <taxon>Pseudomonadota</taxon>
        <taxon>Gammaproteobacteria</taxon>
        <taxon>Enterobacterales</taxon>
        <taxon>Enterobacteriaceae</taxon>
        <taxon>Enterobacter</taxon>
        <taxon>Enterobacter cloacae complex</taxon>
    </lineage>
</organism>
<name>A0ABD7KFU9_9ENTR</name>
<gene>
    <name evidence="1" type="ORF">SAMEA2273136_01761</name>
</gene>
<sequence>MNNSSIAKILSISLLFSCNIVYSSSHNLHLQETASSVSTQQDGVTNNDVLKYLSEKYSNEISSLGLTDKQLNSNVYVRASLNDNFLFFSNLKQFISVFYDLPNLQSVKVVKYDNYIGFKVKLAGRPATGFALYQEDNEFFLKGVINEKGLIAAENIEEEGLVFNSYYSVAFVVFNKNGVKY</sequence>
<evidence type="ECO:0000313" key="2">
    <source>
        <dbReference type="Proteomes" id="UP000077278"/>
    </source>
</evidence>
<dbReference type="RefSeq" id="WP_127341061.1">
    <property type="nucleotide sequence ID" value="NZ_FKDD01000006.1"/>
</dbReference>
<reference evidence="1 2" key="1">
    <citation type="submission" date="2016-03" db="EMBL/GenBank/DDBJ databases">
        <authorList>
            <consortium name="Pathogen Informatics"/>
        </authorList>
    </citation>
    <scope>NUCLEOTIDE SEQUENCE [LARGE SCALE GENOMIC DNA]</scope>
    <source>
        <strain evidence="2">e264</strain>
    </source>
</reference>
<protein>
    <submittedName>
        <fullName evidence="1">Uncharacterized protein</fullName>
    </submittedName>
</protein>
<dbReference type="AlphaFoldDB" id="A0ABD7KFU9"/>
<accession>A0ABD7KFU9</accession>
<comment type="caution">
    <text evidence="1">The sequence shown here is derived from an EMBL/GenBank/DDBJ whole genome shotgun (WGS) entry which is preliminary data.</text>
</comment>